<dbReference type="InterPro" id="IPR000719">
    <property type="entry name" value="Prot_kinase_dom"/>
</dbReference>
<proteinExistence type="inferred from homology"/>
<dbReference type="EC" id="2.7.11.1" evidence="8"/>
<gene>
    <name evidence="8" type="primary">DUN1</name>
    <name evidence="8" type="ORF">IWW36_001142</name>
</gene>
<dbReference type="SMART" id="SM00240">
    <property type="entry name" value="FHA"/>
    <property type="match status" value="1"/>
</dbReference>
<dbReference type="SUPFAM" id="SSF49879">
    <property type="entry name" value="SMAD/FHA domain"/>
    <property type="match status" value="1"/>
</dbReference>
<dbReference type="Gene3D" id="2.60.200.20">
    <property type="match status" value="1"/>
</dbReference>
<dbReference type="SMART" id="SM00220">
    <property type="entry name" value="S_TKc"/>
    <property type="match status" value="1"/>
</dbReference>
<dbReference type="InterPro" id="IPR011009">
    <property type="entry name" value="Kinase-like_dom_sf"/>
</dbReference>
<dbReference type="PROSITE" id="PS50011">
    <property type="entry name" value="PROTEIN_KINASE_DOM"/>
    <property type="match status" value="1"/>
</dbReference>
<dbReference type="CDD" id="cd05117">
    <property type="entry name" value="STKc_CAMK"/>
    <property type="match status" value="1"/>
</dbReference>
<dbReference type="PROSITE" id="PS00107">
    <property type="entry name" value="PROTEIN_KINASE_ATP"/>
    <property type="match status" value="1"/>
</dbReference>
<dbReference type="GO" id="GO:0004674">
    <property type="term" value="F:protein serine/threonine kinase activity"/>
    <property type="evidence" value="ECO:0007669"/>
    <property type="project" value="UniProtKB-KW"/>
</dbReference>
<name>A0A9W8IEF1_9FUNG</name>
<evidence type="ECO:0000256" key="2">
    <source>
        <dbReference type="ARBA" id="ARBA00022741"/>
    </source>
</evidence>
<keyword evidence="8" id="KW-0723">Serine/threonine-protein kinase</keyword>
<dbReference type="PROSITE" id="PS50006">
    <property type="entry name" value="FHA_DOMAIN"/>
    <property type="match status" value="1"/>
</dbReference>
<dbReference type="FunFam" id="1.10.510.10:FF:000571">
    <property type="entry name" value="Maternal embryonic leucine zipper kinase"/>
    <property type="match status" value="1"/>
</dbReference>
<dbReference type="Proteomes" id="UP001139887">
    <property type="component" value="Unassembled WGS sequence"/>
</dbReference>
<dbReference type="AlphaFoldDB" id="A0A9W8IEF1"/>
<keyword evidence="2 4" id="KW-0547">Nucleotide-binding</keyword>
<feature type="binding site" evidence="4">
    <location>
        <position position="219"/>
    </location>
    <ligand>
        <name>ATP</name>
        <dbReference type="ChEBI" id="CHEBI:30616"/>
    </ligand>
</feature>
<feature type="compositionally biased region" description="Basic and acidic residues" evidence="5">
    <location>
        <begin position="565"/>
        <end position="574"/>
    </location>
</feature>
<dbReference type="SUPFAM" id="SSF56112">
    <property type="entry name" value="Protein kinase-like (PK-like)"/>
    <property type="match status" value="1"/>
</dbReference>
<dbReference type="Gene3D" id="1.10.510.10">
    <property type="entry name" value="Transferase(Phosphotransferase) domain 1"/>
    <property type="match status" value="1"/>
</dbReference>
<evidence type="ECO:0000259" key="7">
    <source>
        <dbReference type="PROSITE" id="PS50011"/>
    </source>
</evidence>
<organism evidence="8 9">
    <name type="scientific">Coemansia brasiliensis</name>
    <dbReference type="NCBI Taxonomy" id="2650707"/>
    <lineage>
        <taxon>Eukaryota</taxon>
        <taxon>Fungi</taxon>
        <taxon>Fungi incertae sedis</taxon>
        <taxon>Zoopagomycota</taxon>
        <taxon>Kickxellomycotina</taxon>
        <taxon>Kickxellomycetes</taxon>
        <taxon>Kickxellales</taxon>
        <taxon>Kickxellaceae</taxon>
        <taxon>Coemansia</taxon>
    </lineage>
</organism>
<reference evidence="8" key="1">
    <citation type="submission" date="2022-07" db="EMBL/GenBank/DDBJ databases">
        <title>Phylogenomic reconstructions and comparative analyses of Kickxellomycotina fungi.</title>
        <authorList>
            <person name="Reynolds N.K."/>
            <person name="Stajich J.E."/>
            <person name="Barry K."/>
            <person name="Grigoriev I.V."/>
            <person name="Crous P."/>
            <person name="Smith M.E."/>
        </authorList>
    </citation>
    <scope>NUCLEOTIDE SEQUENCE</scope>
    <source>
        <strain evidence="8">NRRL 1566</strain>
    </source>
</reference>
<feature type="region of interest" description="Disordered" evidence="5">
    <location>
        <begin position="52"/>
        <end position="72"/>
    </location>
</feature>
<dbReference type="GO" id="GO:0005524">
    <property type="term" value="F:ATP binding"/>
    <property type="evidence" value="ECO:0007669"/>
    <property type="project" value="UniProtKB-UniRule"/>
</dbReference>
<dbReference type="Pfam" id="PF00069">
    <property type="entry name" value="Pkinase"/>
    <property type="match status" value="1"/>
</dbReference>
<comment type="similarity">
    <text evidence="1">Belongs to the protein kinase superfamily. CAMK Ser/Thr protein kinase family. CHEK2 subfamily.</text>
</comment>
<keyword evidence="3 4" id="KW-0067">ATP-binding</keyword>
<comment type="caution">
    <text evidence="8">The sequence shown here is derived from an EMBL/GenBank/DDBJ whole genome shotgun (WGS) entry which is preliminary data.</text>
</comment>
<feature type="compositionally biased region" description="Polar residues" evidence="5">
    <location>
        <begin position="56"/>
        <end position="72"/>
    </location>
</feature>
<feature type="region of interest" description="Disordered" evidence="5">
    <location>
        <begin position="546"/>
        <end position="590"/>
    </location>
</feature>
<feature type="compositionally biased region" description="Polar residues" evidence="5">
    <location>
        <begin position="547"/>
        <end position="557"/>
    </location>
</feature>
<dbReference type="InterPro" id="IPR000253">
    <property type="entry name" value="FHA_dom"/>
</dbReference>
<dbReference type="InterPro" id="IPR017441">
    <property type="entry name" value="Protein_kinase_ATP_BS"/>
</dbReference>
<keyword evidence="8" id="KW-0808">Transferase</keyword>
<evidence type="ECO:0000256" key="1">
    <source>
        <dbReference type="ARBA" id="ARBA00005575"/>
    </source>
</evidence>
<dbReference type="InterPro" id="IPR008984">
    <property type="entry name" value="SMAD_FHA_dom_sf"/>
</dbReference>
<sequence>MESTAAPTNSQEMDALNQLFQHQLLVSQVPRSVWGVLLSLSPDDYKTVLLERTKSHQNGSGNEANLSSGSRSTSRFGYVIGRHRLCDIRIQNPHISNRHCVIYRIESEDSDVDANTGSGRVYLEDTSTNGTYVGGQRVTRNASIELRDGDEIQLVRFQPNRGMEYFNDRFYVFQNLDLHRSEPCLFKQNYFLDKKLGSGAFAEVRIAINRVTGERFAAKIINRNRITQIDKRKKLDENFRIETSILSRVRHPAIVQVHGVFRETDYLYLVLDLASDGELFDEIVSRQYLSEDDSRRVLLQLLLAIRHLHRMGIVHRDIKLENILLADKQNLRLKLADFGLAKIVGEQTFMKTVCGTPMYVAPEVLTVRQVGMYDNLVDIWSLGVVLYICLCGFPPFSDELAPPPMRDQIIAGMYSFPSDPWDHISPEAIDLVCRMLQVDPRNRITVDQALAHPWLRARRTKGGWSLDGLDFVVADPDAVDDSQRTQSVSAESSQLNSAGRVSRSALSPLSPLSPHGQFQKQPLPPSSPPFAGADRQDSEIILAVGSASDSEARTGQYSGAVGNKKPADMAKAENDANGSNRKRKDPSFMRSQSDLGEMALPKRPMHVTHSPEQAHHSPNRSPRKGLDNSSGPLVMFEMSPDMHYHSAHNNSDSNGSDHSSRHSGAPRNNPLLIYPKPLPRPGAPTIDLPSYHVPSPAGKPFGINGKNAACDNGSSSQHTAAIQKPLPTFFDFTRRP</sequence>
<dbReference type="PROSITE" id="PS00108">
    <property type="entry name" value="PROTEIN_KINASE_ST"/>
    <property type="match status" value="1"/>
</dbReference>
<keyword evidence="8" id="KW-0418">Kinase</keyword>
<feature type="domain" description="FHA" evidence="6">
    <location>
        <begin position="78"/>
        <end position="138"/>
    </location>
</feature>
<feature type="compositionally biased region" description="Low complexity" evidence="5">
    <location>
        <begin position="647"/>
        <end position="657"/>
    </location>
</feature>
<evidence type="ECO:0000259" key="6">
    <source>
        <dbReference type="PROSITE" id="PS50006"/>
    </source>
</evidence>
<feature type="compositionally biased region" description="Polar residues" evidence="5">
    <location>
        <begin position="484"/>
        <end position="499"/>
    </location>
</feature>
<feature type="region of interest" description="Disordered" evidence="5">
    <location>
        <begin position="481"/>
        <end position="533"/>
    </location>
</feature>
<evidence type="ECO:0000256" key="4">
    <source>
        <dbReference type="PROSITE-ProRule" id="PRU10141"/>
    </source>
</evidence>
<feature type="region of interest" description="Disordered" evidence="5">
    <location>
        <begin position="606"/>
        <end position="685"/>
    </location>
</feature>
<feature type="domain" description="Protein kinase" evidence="7">
    <location>
        <begin position="190"/>
        <end position="455"/>
    </location>
</feature>
<evidence type="ECO:0000256" key="3">
    <source>
        <dbReference type="ARBA" id="ARBA00022840"/>
    </source>
</evidence>
<evidence type="ECO:0000313" key="8">
    <source>
        <dbReference type="EMBL" id="KAJ2851375.1"/>
    </source>
</evidence>
<keyword evidence="9" id="KW-1185">Reference proteome</keyword>
<dbReference type="InterPro" id="IPR008271">
    <property type="entry name" value="Ser/Thr_kinase_AS"/>
</dbReference>
<dbReference type="Pfam" id="PF00498">
    <property type="entry name" value="FHA"/>
    <property type="match status" value="1"/>
</dbReference>
<dbReference type="EMBL" id="JANBUW010000013">
    <property type="protein sequence ID" value="KAJ2851375.1"/>
    <property type="molecule type" value="Genomic_DNA"/>
</dbReference>
<evidence type="ECO:0000256" key="5">
    <source>
        <dbReference type="SAM" id="MobiDB-lite"/>
    </source>
</evidence>
<evidence type="ECO:0000313" key="9">
    <source>
        <dbReference type="Proteomes" id="UP001139887"/>
    </source>
</evidence>
<protein>
    <submittedName>
        <fullName evidence="8">Serine/threonine protein kinase</fullName>
        <ecNumber evidence="8">2.7.11.1</ecNumber>
    </submittedName>
</protein>
<accession>A0A9W8IEF1</accession>
<dbReference type="OrthoDB" id="407410at2759"/>
<dbReference type="PANTHER" id="PTHR24347">
    <property type="entry name" value="SERINE/THREONINE-PROTEIN KINASE"/>
    <property type="match status" value="1"/>
</dbReference>